<keyword evidence="2" id="KW-1185">Reference proteome</keyword>
<dbReference type="Gene3D" id="3.30.70.330">
    <property type="match status" value="1"/>
</dbReference>
<gene>
    <name evidence="1" type="ORF">K2173_021376</name>
</gene>
<evidence type="ECO:0008006" key="3">
    <source>
        <dbReference type="Google" id="ProtNLM"/>
    </source>
</evidence>
<protein>
    <recommendedName>
        <fullName evidence="3">RRM domain-containing protein</fullName>
    </recommendedName>
</protein>
<name>A0AAV8TXW7_9ROSI</name>
<dbReference type="GO" id="GO:0003676">
    <property type="term" value="F:nucleic acid binding"/>
    <property type="evidence" value="ECO:0007669"/>
    <property type="project" value="InterPro"/>
</dbReference>
<dbReference type="EMBL" id="JAIWQS010000003">
    <property type="protein sequence ID" value="KAJ8770729.1"/>
    <property type="molecule type" value="Genomic_DNA"/>
</dbReference>
<accession>A0AAV8TXW7</accession>
<dbReference type="InterPro" id="IPR012677">
    <property type="entry name" value="Nucleotide-bd_a/b_plait_sf"/>
</dbReference>
<proteinExistence type="predicted"/>
<reference evidence="1 2" key="1">
    <citation type="submission" date="2021-09" db="EMBL/GenBank/DDBJ databases">
        <title>Genomic insights and catalytic innovation underlie evolution of tropane alkaloids biosynthesis.</title>
        <authorList>
            <person name="Wang Y.-J."/>
            <person name="Tian T."/>
            <person name="Huang J.-P."/>
            <person name="Huang S.-X."/>
        </authorList>
    </citation>
    <scope>NUCLEOTIDE SEQUENCE [LARGE SCALE GENOMIC DNA]</scope>
    <source>
        <strain evidence="1">KIB-2018</strain>
        <tissue evidence="1">Leaf</tissue>
    </source>
</reference>
<comment type="caution">
    <text evidence="1">The sequence shown here is derived from an EMBL/GenBank/DDBJ whole genome shotgun (WGS) entry which is preliminary data.</text>
</comment>
<dbReference type="SUPFAM" id="SSF54928">
    <property type="entry name" value="RNA-binding domain, RBD"/>
    <property type="match status" value="1"/>
</dbReference>
<dbReference type="AlphaFoldDB" id="A0AAV8TXW7"/>
<evidence type="ECO:0000313" key="1">
    <source>
        <dbReference type="EMBL" id="KAJ8770729.1"/>
    </source>
</evidence>
<dbReference type="InterPro" id="IPR035979">
    <property type="entry name" value="RBD_domain_sf"/>
</dbReference>
<organism evidence="1 2">
    <name type="scientific">Erythroxylum novogranatense</name>
    <dbReference type="NCBI Taxonomy" id="1862640"/>
    <lineage>
        <taxon>Eukaryota</taxon>
        <taxon>Viridiplantae</taxon>
        <taxon>Streptophyta</taxon>
        <taxon>Embryophyta</taxon>
        <taxon>Tracheophyta</taxon>
        <taxon>Spermatophyta</taxon>
        <taxon>Magnoliopsida</taxon>
        <taxon>eudicotyledons</taxon>
        <taxon>Gunneridae</taxon>
        <taxon>Pentapetalae</taxon>
        <taxon>rosids</taxon>
        <taxon>fabids</taxon>
        <taxon>Malpighiales</taxon>
        <taxon>Erythroxylaceae</taxon>
        <taxon>Erythroxylum</taxon>
    </lineage>
</organism>
<evidence type="ECO:0000313" key="2">
    <source>
        <dbReference type="Proteomes" id="UP001159364"/>
    </source>
</evidence>
<dbReference type="Proteomes" id="UP001159364">
    <property type="component" value="Linkage Group LG03"/>
</dbReference>
<sequence>MRRVHFLLRVFLRTYKFTFFSGNSPDMNLLVYSAADVSDVTLNLKQFCNLGHVFHHMSTSSASPCPALFVANLGLQCTEAELNQLFSRCSGFLRLKKWSTYGTADTACSTEALNLLQGTVLYSSPPGEGFRLEYPSEVD</sequence>